<dbReference type="Pfam" id="PF00015">
    <property type="entry name" value="MCPsignal"/>
    <property type="match status" value="1"/>
</dbReference>
<reference evidence="7" key="1">
    <citation type="submission" date="2013-10" db="EMBL/GenBank/DDBJ databases">
        <title>Draft genome sequence of Clostridium botulinum type B strain Osaka05.</title>
        <authorList>
            <person name="Sakaguchi Y."/>
            <person name="Hosomi K."/>
            <person name="Uchiyama J."/>
            <person name="Ogura Y."/>
            <person name="Sakaguchi M."/>
            <person name="Kohda T."/>
            <person name="Mukamoto M."/>
            <person name="Misawa N."/>
            <person name="Matsuzaki S."/>
            <person name="Hayashi T."/>
            <person name="Kozaki S."/>
        </authorList>
    </citation>
    <scope>NUCLEOTIDE SEQUENCE</scope>
    <source>
        <strain evidence="7">Osaka05</strain>
    </source>
</reference>
<evidence type="ECO:0000256" key="4">
    <source>
        <dbReference type="SAM" id="Phobius"/>
    </source>
</evidence>
<feature type="transmembrane region" description="Helical" evidence="4">
    <location>
        <begin position="188"/>
        <end position="208"/>
    </location>
</feature>
<dbReference type="Pfam" id="PF12729">
    <property type="entry name" value="4HB_MCP_1"/>
    <property type="match status" value="1"/>
</dbReference>
<protein>
    <submittedName>
        <fullName evidence="7">Methyl-accepting chemotaxis protein</fullName>
    </submittedName>
</protein>
<dbReference type="PANTHER" id="PTHR32089">
    <property type="entry name" value="METHYL-ACCEPTING CHEMOTAXIS PROTEIN MCPB"/>
    <property type="match status" value="1"/>
</dbReference>
<dbReference type="InterPro" id="IPR003660">
    <property type="entry name" value="HAMP_dom"/>
</dbReference>
<evidence type="ECO:0000259" key="5">
    <source>
        <dbReference type="PROSITE" id="PS50111"/>
    </source>
</evidence>
<feature type="domain" description="HAMP" evidence="6">
    <location>
        <begin position="210"/>
        <end position="265"/>
    </location>
</feature>
<feature type="transmembrane region" description="Helical" evidence="4">
    <location>
        <begin position="12"/>
        <end position="31"/>
    </location>
</feature>
<keyword evidence="4" id="KW-0812">Transmembrane</keyword>
<proteinExistence type="inferred from homology"/>
<keyword evidence="4" id="KW-1133">Transmembrane helix</keyword>
<accession>A0A0S6U2S4</accession>
<dbReference type="SMART" id="SM00283">
    <property type="entry name" value="MA"/>
    <property type="match status" value="1"/>
</dbReference>
<dbReference type="PROSITE" id="PS50885">
    <property type="entry name" value="HAMP"/>
    <property type="match status" value="1"/>
</dbReference>
<evidence type="ECO:0000259" key="6">
    <source>
        <dbReference type="PROSITE" id="PS50885"/>
    </source>
</evidence>
<dbReference type="CDD" id="cd06225">
    <property type="entry name" value="HAMP"/>
    <property type="match status" value="1"/>
</dbReference>
<dbReference type="SUPFAM" id="SSF58104">
    <property type="entry name" value="Methyl-accepting chemotaxis protein (MCP) signaling domain"/>
    <property type="match status" value="1"/>
</dbReference>
<dbReference type="RefSeq" id="WP_030034572.1">
    <property type="nucleotide sequence ID" value="NZ_DF384213.1"/>
</dbReference>
<dbReference type="InterPro" id="IPR024478">
    <property type="entry name" value="HlyB_4HB_MCP"/>
</dbReference>
<dbReference type="Proteomes" id="UP000054164">
    <property type="component" value="Unassembled WGS sequence"/>
</dbReference>
<dbReference type="InterPro" id="IPR004089">
    <property type="entry name" value="MCPsignal_dom"/>
</dbReference>
<feature type="domain" description="Methyl-accepting transducer" evidence="5">
    <location>
        <begin position="284"/>
        <end position="556"/>
    </location>
</feature>
<dbReference type="GO" id="GO:0007165">
    <property type="term" value="P:signal transduction"/>
    <property type="evidence" value="ECO:0007669"/>
    <property type="project" value="UniProtKB-KW"/>
</dbReference>
<dbReference type="PROSITE" id="PS50111">
    <property type="entry name" value="CHEMOTAXIS_TRANSDUC_2"/>
    <property type="match status" value="1"/>
</dbReference>
<dbReference type="Gene3D" id="1.10.287.950">
    <property type="entry name" value="Methyl-accepting chemotaxis protein"/>
    <property type="match status" value="1"/>
</dbReference>
<keyword evidence="4" id="KW-0472">Membrane</keyword>
<comment type="similarity">
    <text evidence="2">Belongs to the methyl-accepting chemotaxis (MCP) protein family.</text>
</comment>
<dbReference type="GO" id="GO:0016020">
    <property type="term" value="C:membrane"/>
    <property type="evidence" value="ECO:0007669"/>
    <property type="project" value="InterPro"/>
</dbReference>
<dbReference type="EMBL" id="DF384213">
    <property type="protein sequence ID" value="GAE01888.1"/>
    <property type="molecule type" value="Genomic_DNA"/>
</dbReference>
<sequence>MDNQKIKYKMMMITIIFIVFVSICGFTGAYFNKRSNVNIKELYENSLVTSELLNDSRTQSRIIELDTAKIILESKDSKNIEELKKQIYEAESVFNENIKIYKSMKLEPKEKELISSIEEKLLNLREDRNNIIKLSQEEKQEEALKKLNYITPAVNYYQKDILELVQYNKKQANNFMKESDMFFKKSRIIVICIIVFSIAIGITLVTLISKNLQKSVKELIKYLDKLSKGDFRESIPDNLLNRKDEVGEISNSLSKVYENILYIEKNTFKEMDKSIEFIESITSSIEELNFKIQNTFAATEQLSASMEQTGASTEEMNVTSGEIGMQIQKISNNALSTDENSEKILEKSEKLKEGFLESKKQVRYMKENIDEDMKKAIEKSKVIEEIDVLSETILGITSQTNLLALNAAIEAARAGEAGKGFAVVAEEIKKLAEESKKATIEIQDVTKIVIEAVENLKINSERLMVFVDEYIRKAYDEMKNLSDEYKNDADYYRDFCNNLRNTTEQLLQSTKNFEEVINNVTKATNEGVEGITNVAENSEEIARFTEVILKNTNDLNRSLDRLTTCAEKFKI</sequence>
<organism evidence="7">
    <name type="scientific">Clostridium botulinum B str. Osaka05</name>
    <dbReference type="NCBI Taxonomy" id="1407017"/>
    <lineage>
        <taxon>Bacteria</taxon>
        <taxon>Bacillati</taxon>
        <taxon>Bacillota</taxon>
        <taxon>Clostridia</taxon>
        <taxon>Eubacteriales</taxon>
        <taxon>Clostridiaceae</taxon>
        <taxon>Clostridium</taxon>
    </lineage>
</organism>
<evidence type="ECO:0000256" key="2">
    <source>
        <dbReference type="ARBA" id="ARBA00029447"/>
    </source>
</evidence>
<dbReference type="HOGENOM" id="CLU_000445_107_27_9"/>
<evidence type="ECO:0000256" key="1">
    <source>
        <dbReference type="ARBA" id="ARBA00023224"/>
    </source>
</evidence>
<evidence type="ECO:0000256" key="3">
    <source>
        <dbReference type="PROSITE-ProRule" id="PRU00284"/>
    </source>
</evidence>
<evidence type="ECO:0000313" key="7">
    <source>
        <dbReference type="EMBL" id="GAE01888.1"/>
    </source>
</evidence>
<dbReference type="AlphaFoldDB" id="A0A0S6U2S4"/>
<gene>
    <name evidence="7" type="ORF">CBO05C_1578</name>
</gene>
<dbReference type="InterPro" id="IPR047347">
    <property type="entry name" value="YvaQ-like_sensor"/>
</dbReference>
<keyword evidence="1 3" id="KW-0807">Transducer</keyword>
<dbReference type="CDD" id="cd19411">
    <property type="entry name" value="MCP2201-like_sensor"/>
    <property type="match status" value="1"/>
</dbReference>
<name>A0A0S6U2S4_CLOBO</name>
<dbReference type="Gene3D" id="6.10.340.10">
    <property type="match status" value="1"/>
</dbReference>
<dbReference type="PANTHER" id="PTHR32089:SF112">
    <property type="entry name" value="LYSOZYME-LIKE PROTEIN-RELATED"/>
    <property type="match status" value="1"/>
</dbReference>